<name>A0A1P8USH2_9RHOB</name>
<accession>A0A1P8USH2</accession>
<dbReference type="RefSeq" id="WP_076698103.1">
    <property type="nucleotide sequence ID" value="NZ_CP015093.1"/>
</dbReference>
<dbReference type="Proteomes" id="UP000187059">
    <property type="component" value="Chromosome"/>
</dbReference>
<evidence type="ECO:0000313" key="1">
    <source>
        <dbReference type="EMBL" id="APZ52286.1"/>
    </source>
</evidence>
<dbReference type="Gene3D" id="1.10.3210.10">
    <property type="entry name" value="Hypothetical protein af1432"/>
    <property type="match status" value="1"/>
</dbReference>
<dbReference type="STRING" id="1250539.Ga0080574_TMP1952"/>
<keyword evidence="2" id="KW-1185">Reference proteome</keyword>
<protein>
    <submittedName>
        <fullName evidence="1">HD domain-containing protein</fullName>
    </submittedName>
</protein>
<organism evidence="1 2">
    <name type="scientific">Salipiger abyssi</name>
    <dbReference type="NCBI Taxonomy" id="1250539"/>
    <lineage>
        <taxon>Bacteria</taxon>
        <taxon>Pseudomonadati</taxon>
        <taxon>Pseudomonadota</taxon>
        <taxon>Alphaproteobacteria</taxon>
        <taxon>Rhodobacterales</taxon>
        <taxon>Roseobacteraceae</taxon>
        <taxon>Salipiger</taxon>
    </lineage>
</organism>
<dbReference type="AlphaFoldDB" id="A0A1P8USH2"/>
<proteinExistence type="predicted"/>
<sequence>MNSASFKYYPDRAVISIMCDVEPDPEMSMHPLAAVREGQSFMNLSFEDLRRAAPGVLTIDWMARTASMETMTTLGRGDPFNPSATAPVHPSLEETAAHAANWHAGQRDKAGLPYVGHLMRTVRNLIHLFPDASLAERHAAWLHDVLEDTEVAAEQLARLGYAPEVIAIVRAVCRPADGSQSYADWIEQIARDAPQGALRVKIADLTDNADPQRLALLPVSRARSFGQRYLGALDRLRRALKDRPENFDAEDPGSSERIPLTLLVEPVDFGVLCEAAAMADRSVEAFVLEESTGLAHWIVATGSIHHVELARDRRARNEKLIDQMRQFDADGDATD</sequence>
<gene>
    <name evidence="1" type="ORF">Ga0080574_TMP1952</name>
</gene>
<dbReference type="EMBL" id="CP015093">
    <property type="protein sequence ID" value="APZ52286.1"/>
    <property type="molecule type" value="Genomic_DNA"/>
</dbReference>
<reference evidence="1 2" key="1">
    <citation type="submission" date="2016-04" db="EMBL/GenBank/DDBJ databases">
        <title>Deep-sea bacteria in the southern Pacific.</title>
        <authorList>
            <person name="Tang K."/>
        </authorList>
    </citation>
    <scope>NUCLEOTIDE SEQUENCE [LARGE SCALE GENOMIC DNA]</scope>
    <source>
        <strain evidence="1 2">JLT2014</strain>
    </source>
</reference>
<dbReference type="SUPFAM" id="SSF109604">
    <property type="entry name" value="HD-domain/PDEase-like"/>
    <property type="match status" value="1"/>
</dbReference>
<evidence type="ECO:0000313" key="2">
    <source>
        <dbReference type="Proteomes" id="UP000187059"/>
    </source>
</evidence>
<dbReference type="KEGG" id="paby:Ga0080574_TMP1952"/>